<evidence type="ECO:0000256" key="1">
    <source>
        <dbReference type="ARBA" id="ARBA00004123"/>
    </source>
</evidence>
<name>A0ABC8LKK2_ERUVS</name>
<proteinExistence type="predicted"/>
<comment type="subcellular location">
    <subcellularLocation>
        <location evidence="1">Nucleus</location>
    </subcellularLocation>
</comment>
<keyword evidence="5" id="KW-0862">Zinc</keyword>
<dbReference type="InterPro" id="IPR013087">
    <property type="entry name" value="Znf_C2H2_type"/>
</dbReference>
<keyword evidence="8" id="KW-0539">Nucleus</keyword>
<keyword evidence="2" id="KW-0479">Metal-binding</keyword>
<evidence type="ECO:0000313" key="12">
    <source>
        <dbReference type="EMBL" id="CAH8384167.1"/>
    </source>
</evidence>
<dbReference type="Gene3D" id="3.30.160.60">
    <property type="entry name" value="Classic Zinc Finger"/>
    <property type="match status" value="1"/>
</dbReference>
<evidence type="ECO:0000256" key="5">
    <source>
        <dbReference type="ARBA" id="ARBA00022833"/>
    </source>
</evidence>
<dbReference type="GO" id="GO:0006355">
    <property type="term" value="P:regulation of DNA-templated transcription"/>
    <property type="evidence" value="ECO:0007669"/>
    <property type="project" value="UniProtKB-ARBA"/>
</dbReference>
<dbReference type="InterPro" id="IPR044653">
    <property type="entry name" value="AZF1/2/3-like"/>
</dbReference>
<evidence type="ECO:0000256" key="4">
    <source>
        <dbReference type="ARBA" id="ARBA00022771"/>
    </source>
</evidence>
<dbReference type="FunFam" id="3.30.160.60:FF:003692">
    <property type="entry name" value="Zinc finger protein ZAT10"/>
    <property type="match status" value="1"/>
</dbReference>
<evidence type="ECO:0000259" key="11">
    <source>
        <dbReference type="PROSITE" id="PS50157"/>
    </source>
</evidence>
<gene>
    <name evidence="12" type="ORF">ERUC_LOCUS36650</name>
</gene>
<dbReference type="Pfam" id="PF13912">
    <property type="entry name" value="zf-C2H2_6"/>
    <property type="match status" value="2"/>
</dbReference>
<dbReference type="EMBL" id="CAKOAT010607376">
    <property type="protein sequence ID" value="CAH8384167.1"/>
    <property type="molecule type" value="Genomic_DNA"/>
</dbReference>
<dbReference type="SUPFAM" id="SSF57667">
    <property type="entry name" value="beta-beta-alpha zinc fingers"/>
    <property type="match status" value="1"/>
</dbReference>
<evidence type="ECO:0000256" key="9">
    <source>
        <dbReference type="PROSITE-ProRule" id="PRU00042"/>
    </source>
</evidence>
<feature type="compositionally biased region" description="Polar residues" evidence="10">
    <location>
        <begin position="244"/>
        <end position="258"/>
    </location>
</feature>
<dbReference type="PROSITE" id="PS00028">
    <property type="entry name" value="ZINC_FINGER_C2H2_1"/>
    <property type="match status" value="2"/>
</dbReference>
<dbReference type="PANTHER" id="PTHR45988:SF39">
    <property type="entry name" value="C2H2-TYPE DOMAIN-CONTAINING PROTEIN"/>
    <property type="match status" value="1"/>
</dbReference>
<dbReference type="PROSITE" id="PS50157">
    <property type="entry name" value="ZINC_FINGER_C2H2_2"/>
    <property type="match status" value="1"/>
</dbReference>
<evidence type="ECO:0000256" key="8">
    <source>
        <dbReference type="ARBA" id="ARBA00023242"/>
    </source>
</evidence>
<feature type="compositionally biased region" description="Polar residues" evidence="10">
    <location>
        <begin position="402"/>
        <end position="412"/>
    </location>
</feature>
<keyword evidence="7" id="KW-0804">Transcription</keyword>
<dbReference type="Proteomes" id="UP001642260">
    <property type="component" value="Unassembled WGS sequence"/>
</dbReference>
<organism evidence="12 13">
    <name type="scientific">Eruca vesicaria subsp. sativa</name>
    <name type="common">Garden rocket</name>
    <name type="synonym">Eruca sativa</name>
    <dbReference type="NCBI Taxonomy" id="29727"/>
    <lineage>
        <taxon>Eukaryota</taxon>
        <taxon>Viridiplantae</taxon>
        <taxon>Streptophyta</taxon>
        <taxon>Embryophyta</taxon>
        <taxon>Tracheophyta</taxon>
        <taxon>Spermatophyta</taxon>
        <taxon>Magnoliopsida</taxon>
        <taxon>eudicotyledons</taxon>
        <taxon>Gunneridae</taxon>
        <taxon>Pentapetalae</taxon>
        <taxon>rosids</taxon>
        <taxon>malvids</taxon>
        <taxon>Brassicales</taxon>
        <taxon>Brassicaceae</taxon>
        <taxon>Brassiceae</taxon>
        <taxon>Eruca</taxon>
    </lineage>
</organism>
<dbReference type="GO" id="GO:0000976">
    <property type="term" value="F:transcription cis-regulatory region binding"/>
    <property type="evidence" value="ECO:0007669"/>
    <property type="project" value="UniProtKB-ARBA"/>
</dbReference>
<keyword evidence="6" id="KW-0805">Transcription regulation</keyword>
<dbReference type="SMART" id="SM00355">
    <property type="entry name" value="ZnF_C2H2"/>
    <property type="match status" value="2"/>
</dbReference>
<feature type="region of interest" description="Disordered" evidence="10">
    <location>
        <begin position="31"/>
        <end position="220"/>
    </location>
</feature>
<feature type="compositionally biased region" description="Polar residues" evidence="10">
    <location>
        <begin position="191"/>
        <end position="206"/>
    </location>
</feature>
<evidence type="ECO:0000256" key="2">
    <source>
        <dbReference type="ARBA" id="ARBA00022723"/>
    </source>
</evidence>
<protein>
    <recommendedName>
        <fullName evidence="11">C2H2-type domain-containing protein</fullName>
    </recommendedName>
</protein>
<keyword evidence="3" id="KW-0677">Repeat</keyword>
<evidence type="ECO:0000256" key="3">
    <source>
        <dbReference type="ARBA" id="ARBA00022737"/>
    </source>
</evidence>
<keyword evidence="4 9" id="KW-0863">Zinc-finger</keyword>
<dbReference type="InterPro" id="IPR036236">
    <property type="entry name" value="Znf_C2H2_sf"/>
</dbReference>
<feature type="region of interest" description="Disordered" evidence="10">
    <location>
        <begin position="387"/>
        <end position="436"/>
    </location>
</feature>
<feature type="compositionally biased region" description="Basic and acidic residues" evidence="10">
    <location>
        <begin position="36"/>
        <end position="57"/>
    </location>
</feature>
<reference evidence="12 13" key="1">
    <citation type="submission" date="2022-03" db="EMBL/GenBank/DDBJ databases">
        <authorList>
            <person name="Macdonald S."/>
            <person name="Ahmed S."/>
            <person name="Newling K."/>
        </authorList>
    </citation>
    <scope>NUCLEOTIDE SEQUENCE [LARGE SCALE GENOMIC DNA]</scope>
</reference>
<feature type="compositionally biased region" description="Basic and acidic residues" evidence="10">
    <location>
        <begin position="387"/>
        <end position="401"/>
    </location>
</feature>
<comment type="caution">
    <text evidence="12">The sequence shown here is derived from an EMBL/GenBank/DDBJ whole genome shotgun (WGS) entry which is preliminary data.</text>
</comment>
<feature type="compositionally biased region" description="Low complexity" evidence="10">
    <location>
        <begin position="207"/>
        <end position="218"/>
    </location>
</feature>
<feature type="region of interest" description="Disordered" evidence="10">
    <location>
        <begin position="244"/>
        <end position="269"/>
    </location>
</feature>
<dbReference type="GO" id="GO:0005634">
    <property type="term" value="C:nucleus"/>
    <property type="evidence" value="ECO:0007669"/>
    <property type="project" value="UniProtKB-SubCell"/>
</dbReference>
<evidence type="ECO:0000256" key="10">
    <source>
        <dbReference type="SAM" id="MobiDB-lite"/>
    </source>
</evidence>
<evidence type="ECO:0000256" key="6">
    <source>
        <dbReference type="ARBA" id="ARBA00023015"/>
    </source>
</evidence>
<dbReference type="AlphaFoldDB" id="A0ABC8LKK2"/>
<evidence type="ECO:0000256" key="7">
    <source>
        <dbReference type="ARBA" id="ARBA00023163"/>
    </source>
</evidence>
<feature type="domain" description="C2H2-type" evidence="11">
    <location>
        <begin position="297"/>
        <end position="324"/>
    </location>
</feature>
<accession>A0ABC8LKK2</accession>
<sequence>MVLLLFKTLSQLSPSTRSTVMEVLDPYVYASQNRPTNEDYSSKRRRLEKEEKEDYSSKRRRLEKEEEEEEDYSSKRRRLEKEEEEEDYSSKRRRLEKEEEEEEDYSSKRRRLEKEEEEDYSSKRRRLEKEEEEEEDYSSKRRRLEKEEEEEEDYSSKRRRLEKEEECATGTVCVEPRLQSSDQSVDDEYTSSRSSKTVTQEECGQCSSETPSPSSSETVEQRIILFKPQEEEYENNVVSTNLTLGSSTQSLPQFSTNEGNREHSSCSPSQDDTSALCLVKLSGDRPTQRQPQKFDSYKCDVCGKEFTSYQALGGHKASHRVKPQQPLVENANAEAGGKTRPRMAPSGKIHKCSICHDVFPTGQALGGHKRRHYEGVLGGYKRSHDEVIAGDKSSPNHHESDVTNMSGRNQSFVGGHKHSDDEVIAGDKSSPNHHESILTKISGGKKSFVELPDLNELPLPEFDDNNVDEFESAIVANKTLQLFPKD</sequence>
<keyword evidence="13" id="KW-1185">Reference proteome</keyword>
<evidence type="ECO:0000313" key="13">
    <source>
        <dbReference type="Proteomes" id="UP001642260"/>
    </source>
</evidence>
<dbReference type="GO" id="GO:0008270">
    <property type="term" value="F:zinc ion binding"/>
    <property type="evidence" value="ECO:0007669"/>
    <property type="project" value="UniProtKB-KW"/>
</dbReference>
<dbReference type="PANTHER" id="PTHR45988">
    <property type="entry name" value="C2H2 TYPE ZINC FINGER TRANSCRIPTION FACTOR FAMILY-RELATED"/>
    <property type="match status" value="1"/>
</dbReference>